<proteinExistence type="inferred from homology"/>
<accession>A0AAN4ZJX8</accession>
<dbReference type="AlphaFoldDB" id="A0AAN4ZJX8"/>
<keyword evidence="5" id="KW-1185">Reference proteome</keyword>
<comment type="similarity">
    <text evidence="1">Belongs to the sulfotransferase 1 family.</text>
</comment>
<protein>
    <recommendedName>
        <fullName evidence="3">Sulfotransferase domain-containing protein</fullName>
    </recommendedName>
</protein>
<evidence type="ECO:0000256" key="1">
    <source>
        <dbReference type="ARBA" id="ARBA00005771"/>
    </source>
</evidence>
<evidence type="ECO:0000259" key="3">
    <source>
        <dbReference type="Pfam" id="PF00685"/>
    </source>
</evidence>
<name>A0AAN4ZJX8_9BILA</name>
<dbReference type="Proteomes" id="UP001328107">
    <property type="component" value="Unassembled WGS sequence"/>
</dbReference>
<feature type="non-terminal residue" evidence="4">
    <location>
        <position position="1"/>
    </location>
</feature>
<dbReference type="InterPro" id="IPR027417">
    <property type="entry name" value="P-loop_NTPase"/>
</dbReference>
<dbReference type="GO" id="GO:0008146">
    <property type="term" value="F:sulfotransferase activity"/>
    <property type="evidence" value="ECO:0007669"/>
    <property type="project" value="InterPro"/>
</dbReference>
<sequence length="102" mass="11957">FVDIPKGGGAKYIYACRNLKDCATSLFHHRRNMKPFNFKDGYFDEFFGLFMEGTITYCDYFDHLMSWLEAIEKGEEYILLVRVCTQDCILDVNSFVLISTRI</sequence>
<comment type="caution">
    <text evidence="4">The sequence shown here is derived from an EMBL/GenBank/DDBJ whole genome shotgun (WGS) entry which is preliminary data.</text>
</comment>
<gene>
    <name evidence="4" type="ORF">PMAYCL1PPCAC_11439</name>
</gene>
<dbReference type="InterPro" id="IPR000863">
    <property type="entry name" value="Sulfotransferase_dom"/>
</dbReference>
<dbReference type="Pfam" id="PF00685">
    <property type="entry name" value="Sulfotransfer_1"/>
    <property type="match status" value="1"/>
</dbReference>
<feature type="domain" description="Sulfotransferase" evidence="3">
    <location>
        <begin position="10"/>
        <end position="76"/>
    </location>
</feature>
<organism evidence="4 5">
    <name type="scientific">Pristionchus mayeri</name>
    <dbReference type="NCBI Taxonomy" id="1317129"/>
    <lineage>
        <taxon>Eukaryota</taxon>
        <taxon>Metazoa</taxon>
        <taxon>Ecdysozoa</taxon>
        <taxon>Nematoda</taxon>
        <taxon>Chromadorea</taxon>
        <taxon>Rhabditida</taxon>
        <taxon>Rhabditina</taxon>
        <taxon>Diplogasteromorpha</taxon>
        <taxon>Diplogasteroidea</taxon>
        <taxon>Neodiplogasteridae</taxon>
        <taxon>Pristionchus</taxon>
    </lineage>
</organism>
<dbReference type="SUPFAM" id="SSF52540">
    <property type="entry name" value="P-loop containing nucleoside triphosphate hydrolases"/>
    <property type="match status" value="1"/>
</dbReference>
<reference evidence="5" key="1">
    <citation type="submission" date="2022-10" db="EMBL/GenBank/DDBJ databases">
        <title>Genome assembly of Pristionchus species.</title>
        <authorList>
            <person name="Yoshida K."/>
            <person name="Sommer R.J."/>
        </authorList>
    </citation>
    <scope>NUCLEOTIDE SEQUENCE [LARGE SCALE GENOMIC DNA]</scope>
    <source>
        <strain evidence="5">RS5460</strain>
    </source>
</reference>
<dbReference type="EMBL" id="BTRK01000003">
    <property type="protein sequence ID" value="GMR41244.1"/>
    <property type="molecule type" value="Genomic_DNA"/>
</dbReference>
<dbReference type="Gene3D" id="3.40.50.300">
    <property type="entry name" value="P-loop containing nucleotide triphosphate hydrolases"/>
    <property type="match status" value="1"/>
</dbReference>
<evidence type="ECO:0000256" key="2">
    <source>
        <dbReference type="ARBA" id="ARBA00022679"/>
    </source>
</evidence>
<keyword evidence="2" id="KW-0808">Transferase</keyword>
<dbReference type="PANTHER" id="PTHR11783">
    <property type="entry name" value="SULFOTRANSFERASE SULT"/>
    <property type="match status" value="1"/>
</dbReference>
<evidence type="ECO:0000313" key="5">
    <source>
        <dbReference type="Proteomes" id="UP001328107"/>
    </source>
</evidence>
<evidence type="ECO:0000313" key="4">
    <source>
        <dbReference type="EMBL" id="GMR41244.1"/>
    </source>
</evidence>